<dbReference type="Gene3D" id="2.60.40.10">
    <property type="entry name" value="Immunoglobulins"/>
    <property type="match status" value="3"/>
</dbReference>
<evidence type="ECO:0000259" key="9">
    <source>
        <dbReference type="SMART" id="SM00642"/>
    </source>
</evidence>
<dbReference type="SMART" id="SM00642">
    <property type="entry name" value="Aamy"/>
    <property type="match status" value="1"/>
</dbReference>
<dbReference type="PROSITE" id="PS51257">
    <property type="entry name" value="PROKAR_LIPOPROTEIN"/>
    <property type="match status" value="1"/>
</dbReference>
<dbReference type="Pfam" id="PF17967">
    <property type="entry name" value="Pullulanase_N2"/>
    <property type="match status" value="1"/>
</dbReference>
<feature type="domain" description="Glycosyl hydrolase family 13 catalytic" evidence="9">
    <location>
        <begin position="600"/>
        <end position="924"/>
    </location>
</feature>
<name>A0A316G0K8_9GAMM</name>
<evidence type="ECO:0000256" key="4">
    <source>
        <dbReference type="ARBA" id="ARBA00023295"/>
    </source>
</evidence>
<dbReference type="GO" id="GO:0005975">
    <property type="term" value="P:carbohydrate metabolic process"/>
    <property type="evidence" value="ECO:0007669"/>
    <property type="project" value="InterPro"/>
</dbReference>
<dbReference type="Gene3D" id="2.60.40.1110">
    <property type="match status" value="1"/>
</dbReference>
<dbReference type="SUPFAM" id="SSF49452">
    <property type="entry name" value="Starch-binding domain-like"/>
    <property type="match status" value="1"/>
</dbReference>
<dbReference type="RefSeq" id="WP_109761497.1">
    <property type="nucleotide sequence ID" value="NZ_QGGU01000001.1"/>
</dbReference>
<evidence type="ECO:0000256" key="8">
    <source>
        <dbReference type="ARBA" id="ARBA00031076"/>
    </source>
</evidence>
<dbReference type="Gene3D" id="2.60.40.1130">
    <property type="entry name" value="Rab geranylgeranyltransferase alpha-subunit, insert domain"/>
    <property type="match status" value="1"/>
</dbReference>
<dbReference type="SUPFAM" id="SSF81296">
    <property type="entry name" value="E set domains"/>
    <property type="match status" value="3"/>
</dbReference>
<dbReference type="Pfam" id="PF02922">
    <property type="entry name" value="CBM_48"/>
    <property type="match status" value="1"/>
</dbReference>
<keyword evidence="3" id="KW-0378">Hydrolase</keyword>
<accession>A0A316G0K8</accession>
<dbReference type="PANTHER" id="PTHR43002">
    <property type="entry name" value="GLYCOGEN DEBRANCHING ENZYME"/>
    <property type="match status" value="1"/>
</dbReference>
<organism evidence="10 11">
    <name type="scientific">Pleionea mediterranea</name>
    <dbReference type="NCBI Taxonomy" id="523701"/>
    <lineage>
        <taxon>Bacteria</taxon>
        <taxon>Pseudomonadati</taxon>
        <taxon>Pseudomonadota</taxon>
        <taxon>Gammaproteobacteria</taxon>
        <taxon>Oceanospirillales</taxon>
        <taxon>Pleioneaceae</taxon>
        <taxon>Pleionea</taxon>
    </lineage>
</organism>
<dbReference type="EMBL" id="QGGU01000001">
    <property type="protein sequence ID" value="PWK54379.1"/>
    <property type="molecule type" value="Genomic_DNA"/>
</dbReference>
<dbReference type="InterPro" id="IPR040671">
    <property type="entry name" value="Pullulanase_N2"/>
</dbReference>
<keyword evidence="4" id="KW-0326">Glycosidase</keyword>
<dbReference type="InterPro" id="IPR005323">
    <property type="entry name" value="CBM41_pullulanase"/>
</dbReference>
<evidence type="ECO:0000313" key="11">
    <source>
        <dbReference type="Proteomes" id="UP000245790"/>
    </source>
</evidence>
<proteinExistence type="inferred from homology"/>
<dbReference type="InterPro" id="IPR006047">
    <property type="entry name" value="GH13_cat_dom"/>
</dbReference>
<dbReference type="SUPFAM" id="SSF51011">
    <property type="entry name" value="Glycosyl hydrolase domain"/>
    <property type="match status" value="1"/>
</dbReference>
<evidence type="ECO:0000313" key="10">
    <source>
        <dbReference type="EMBL" id="PWK54379.1"/>
    </source>
</evidence>
<sequence length="1449" mass="157826">MNIFKQLFVVVSVVITLLSLTACENPLSGEVLSGQELLSCDLPQVPNASGTQCVDPPPLQCDPPTVPNETNDACVIGRDPNAPAPTVMAGDNQAILFYNRGDVDANNSPGDPVYNGYRLHTWNNESCDAYDTGSIAPSWQNGLQFDGIDPNYGAYWILNLKDGYDDCANFIIHIGTDDAGKEMGGADKTMNLVQDDPDFVRMNWTFSGNPTVFEFPVVSLGAAVLKVEDAAAHWLDATTLVWDHGSDLVTEVKIHYSVDSEIEIDEDSNVSGTAITLSETTLTTEQAGIHPLVNAWPAFSGDWSVEDAKAALKGQVILVGYDASGIAIKATHVQTAKALDALYTQGENDADESTLGVNYSDNAIELSVWAPTARAVRLNIYRDDKVLESSFDMTEDTATGIWHYSAPASLDRRYYRYELDLFHYATNKFETITSTDPYSVSLSMNGEYSQLVNLSDADLYPDGWQGHSVPTITDPEDAVIYEMHLRDFSARNTSVSAENRGKYMAFTEQGSAPVNHLSNLVASGLTHLHLLPVNDIATINEFENLIVDVDDTIGDLCRVNTDASVCGSESESSIIQDVLESYGPLSEQAQALVNDMRQYDSFNWGYDPKHFNVPDGIYATDPDGTARIKEFRAMVKAIHDLGLRVVVDVVYNHTNSAGTFDNSVFDKVVPGYYHRRDIVSGSVTQSTCCNDTELYNTMMDKFMKDSLIQWTEQYGIDGYRFDIMSHGSKQQMLDARALVQSIDPDSYFYGEGWKRDDGYNDTSANQANMAGTEVATFNDRLRDAVRKADLFKADGNTGAQDIVKLGLAGTLANYVLVSSNGTTSTGASFNPSAYALDPADVINYVSKHDNETLWDMLQFQLPSDVSLADRVRIANISAAVPLMSQGIPFLQLGGEMLRSKSLDKNSYDAGDWFNYVDYSMITNNWNVGLPLEQDNGHRWYSDSSDPTPVSIASLAASSNTQAMPSDIQFASDVFKEFLSIRRDSKLFRLTDEQSIIDRVGFHNIGGNQTHGVVVMSIDDGTGLPDLDPTVDALVVMINGTENDYTHTIPTASGFELHPTLMASVDPAMANALFTAGTDEGSFTVPARTMAVFVKPQGGTQGEGLSAYATSGAPDVVPYGDTQVYIRGDMNGWSTDNQLTYQGDGIYRTNIDLTAGTTYGFKLASEDWSTVDFGASDGVVSENTAKVLSRAAGNLSFTPSASSNYFFEINANDPEAPELTIRNADIYSGTAIYIRGGINGWGIDSELVHTGGGIYKVIVDVGANTGVREFKIASEDWSTVDLSHGDGEQLVLEDTPKLIGSGAGSTNMTMDFAVSGEYTFLLDTSNPDLMTLTVHETQMYGSEAIYIRGINGDWDTVDATTQFTYQGDSIYTYDIALTAGTQSFKFSGSEWNGGINYGLNSDDKVMNLDEARTLIFNAGDIELTIPVDGTYRFKVEGPDESAPTMTVQAL</sequence>
<dbReference type="OrthoDB" id="3236218at2"/>
<dbReference type="InterPro" id="IPR014756">
    <property type="entry name" value="Ig_E-set"/>
</dbReference>
<dbReference type="CDD" id="cd02861">
    <property type="entry name" value="E_set_pullulanase_like"/>
    <property type="match status" value="2"/>
</dbReference>
<dbReference type="InterPro" id="IPR013780">
    <property type="entry name" value="Glyco_hydro_b"/>
</dbReference>
<protein>
    <recommendedName>
        <fullName evidence="6">pullulanase</fullName>
        <ecNumber evidence="6">3.2.1.41</ecNumber>
    </recommendedName>
    <alternativeName>
        <fullName evidence="7">Alpha-dextrin endo-1,6-alpha-glucosidase</fullName>
    </alternativeName>
    <alternativeName>
        <fullName evidence="8">Pullulan 6-glucanohydrolase</fullName>
    </alternativeName>
</protein>
<dbReference type="InterPro" id="IPR024561">
    <property type="entry name" value="Pullul_strch_C"/>
</dbReference>
<evidence type="ECO:0000256" key="2">
    <source>
        <dbReference type="ARBA" id="ARBA00022729"/>
    </source>
</evidence>
<evidence type="ECO:0000256" key="6">
    <source>
        <dbReference type="ARBA" id="ARBA00024062"/>
    </source>
</evidence>
<dbReference type="Proteomes" id="UP000245790">
    <property type="component" value="Unassembled WGS sequence"/>
</dbReference>
<comment type="similarity">
    <text evidence="1">Belongs to the glycosyl hydrolase 13 family.</text>
</comment>
<evidence type="ECO:0000256" key="3">
    <source>
        <dbReference type="ARBA" id="ARBA00022801"/>
    </source>
</evidence>
<evidence type="ECO:0000256" key="7">
    <source>
        <dbReference type="ARBA" id="ARBA00029618"/>
    </source>
</evidence>
<dbReference type="GO" id="GO:0051060">
    <property type="term" value="F:pullulanase activity"/>
    <property type="evidence" value="ECO:0007669"/>
    <property type="project" value="UniProtKB-EC"/>
</dbReference>
<dbReference type="GO" id="GO:0030246">
    <property type="term" value="F:carbohydrate binding"/>
    <property type="evidence" value="ECO:0007669"/>
    <property type="project" value="InterPro"/>
</dbReference>
<comment type="catalytic activity">
    <reaction evidence="5">
        <text>Hydrolysis of (1-&gt;6)-alpha-D-glucosidic linkages in pullulan, amylopectin and glycogen, and in the alpha- and beta-limit dextrins of amylopectin and glycogen.</text>
        <dbReference type="EC" id="3.2.1.41"/>
    </reaction>
</comment>
<evidence type="ECO:0000256" key="5">
    <source>
        <dbReference type="ARBA" id="ARBA00023965"/>
    </source>
</evidence>
<keyword evidence="11" id="KW-1185">Reference proteome</keyword>
<keyword evidence="2" id="KW-0732">Signal</keyword>
<dbReference type="InterPro" id="IPR041111">
    <property type="entry name" value="Pullulanase_Ins"/>
</dbReference>
<dbReference type="Pfam" id="PF11852">
    <property type="entry name" value="Pullul_strch_C"/>
    <property type="match status" value="1"/>
</dbReference>
<dbReference type="CDD" id="cd02860">
    <property type="entry name" value="E_set_Pullulanase"/>
    <property type="match status" value="1"/>
</dbReference>
<dbReference type="InterPro" id="IPR017853">
    <property type="entry name" value="GH"/>
</dbReference>
<evidence type="ECO:0000256" key="1">
    <source>
        <dbReference type="ARBA" id="ARBA00008061"/>
    </source>
</evidence>
<dbReference type="Gene3D" id="2.60.40.1180">
    <property type="entry name" value="Golgi alpha-mannosidase II"/>
    <property type="match status" value="1"/>
</dbReference>
<dbReference type="Gene3D" id="3.20.20.80">
    <property type="entry name" value="Glycosidases"/>
    <property type="match status" value="1"/>
</dbReference>
<dbReference type="SUPFAM" id="SSF51445">
    <property type="entry name" value="(Trans)glycosidases"/>
    <property type="match status" value="1"/>
</dbReference>
<dbReference type="InterPro" id="IPR004193">
    <property type="entry name" value="Glyco_hydro_13_N"/>
</dbReference>
<comment type="caution">
    <text evidence="10">The sequence shown here is derived from an EMBL/GenBank/DDBJ whole genome shotgun (WGS) entry which is preliminary data.</text>
</comment>
<dbReference type="Pfam" id="PF18494">
    <property type="entry name" value="Pullulanase_Ins"/>
    <property type="match status" value="1"/>
</dbReference>
<dbReference type="EC" id="3.2.1.41" evidence="6"/>
<dbReference type="InterPro" id="IPR013783">
    <property type="entry name" value="Ig-like_fold"/>
</dbReference>
<dbReference type="InterPro" id="IPR013784">
    <property type="entry name" value="Carb-bd-like_fold"/>
</dbReference>
<dbReference type="CDD" id="cd10315">
    <property type="entry name" value="CBM41_pullulanase"/>
    <property type="match status" value="1"/>
</dbReference>
<gene>
    <name evidence="10" type="ORF">C8D97_101227</name>
</gene>
<dbReference type="Pfam" id="PF03714">
    <property type="entry name" value="PUD"/>
    <property type="match status" value="1"/>
</dbReference>
<dbReference type="CDD" id="cd11341">
    <property type="entry name" value="AmyAc_Pullulanase_LD-like"/>
    <property type="match status" value="1"/>
</dbReference>
<reference evidence="10 11" key="1">
    <citation type="submission" date="2018-05" db="EMBL/GenBank/DDBJ databases">
        <title>Genomic Encyclopedia of Type Strains, Phase IV (KMG-IV): sequencing the most valuable type-strain genomes for metagenomic binning, comparative biology and taxonomic classification.</title>
        <authorList>
            <person name="Goeker M."/>
        </authorList>
    </citation>
    <scope>NUCLEOTIDE SEQUENCE [LARGE SCALE GENOMIC DNA]</scope>
    <source>
        <strain evidence="10 11">DSM 25350</strain>
    </source>
</reference>